<reference evidence="5" key="1">
    <citation type="journal article" date="2017" name="Nature">
        <title>The sunflower genome provides insights into oil metabolism, flowering and Asterid evolution.</title>
        <authorList>
            <person name="Badouin H."/>
            <person name="Gouzy J."/>
            <person name="Grassa C.J."/>
            <person name="Murat F."/>
            <person name="Staton S.E."/>
            <person name="Cottret L."/>
            <person name="Lelandais-Briere C."/>
            <person name="Owens G.L."/>
            <person name="Carrere S."/>
            <person name="Mayjonade B."/>
            <person name="Legrand L."/>
            <person name="Gill N."/>
            <person name="Kane N.C."/>
            <person name="Bowers J.E."/>
            <person name="Hubner S."/>
            <person name="Bellec A."/>
            <person name="Berard A."/>
            <person name="Berges H."/>
            <person name="Blanchet N."/>
            <person name="Boniface M.C."/>
            <person name="Brunel D."/>
            <person name="Catrice O."/>
            <person name="Chaidir N."/>
            <person name="Claudel C."/>
            <person name="Donnadieu C."/>
            <person name="Faraut T."/>
            <person name="Fievet G."/>
            <person name="Helmstetter N."/>
            <person name="King M."/>
            <person name="Knapp S.J."/>
            <person name="Lai Z."/>
            <person name="Le Paslier M.C."/>
            <person name="Lippi Y."/>
            <person name="Lorenzon L."/>
            <person name="Mandel J.R."/>
            <person name="Marage G."/>
            <person name="Marchand G."/>
            <person name="Marquand E."/>
            <person name="Bret-Mestries E."/>
            <person name="Morien E."/>
            <person name="Nambeesan S."/>
            <person name="Nguyen T."/>
            <person name="Pegot-Espagnet P."/>
            <person name="Pouilly N."/>
            <person name="Raftis F."/>
            <person name="Sallet E."/>
            <person name="Schiex T."/>
            <person name="Thomas J."/>
            <person name="Vandecasteele C."/>
            <person name="Vares D."/>
            <person name="Vear F."/>
            <person name="Vautrin S."/>
            <person name="Crespi M."/>
            <person name="Mangin B."/>
            <person name="Burke J.M."/>
            <person name="Salse J."/>
            <person name="Munos S."/>
            <person name="Vincourt P."/>
            <person name="Rieseberg L.H."/>
            <person name="Langlade N.B."/>
        </authorList>
    </citation>
    <scope>NUCLEOTIDE SEQUENCE [LARGE SCALE GENOMIC DNA]</scope>
    <source>
        <strain evidence="5">cv. SF193</strain>
    </source>
</reference>
<evidence type="ECO:0000313" key="5">
    <source>
        <dbReference type="Proteomes" id="UP000215914"/>
    </source>
</evidence>
<dbReference type="OMA" id="NVLHMCA"/>
<dbReference type="Pfam" id="PF12796">
    <property type="entry name" value="Ank_2"/>
    <property type="match status" value="1"/>
</dbReference>
<dbReference type="SMART" id="SM00248">
    <property type="entry name" value="ANK"/>
    <property type="match status" value="3"/>
</dbReference>
<feature type="repeat" description="ANK" evidence="3">
    <location>
        <begin position="51"/>
        <end position="83"/>
    </location>
</feature>
<keyword evidence="1" id="KW-0677">Repeat</keyword>
<dbReference type="InterPro" id="IPR002110">
    <property type="entry name" value="Ankyrin_rpt"/>
</dbReference>
<sequence>MVAEGNGAEQNPTCTDSEYVEALLEAARYNDIEDVKNLAAIGVSLDSKDAQGRTALHMASANGNVDIVNYLISNNADVNACNVENNTPLHWACLNGHVEVVKILIIAGADVSRLNRRLWMKLQLVGK</sequence>
<dbReference type="PROSITE" id="PS50297">
    <property type="entry name" value="ANK_REP_REGION"/>
    <property type="match status" value="2"/>
</dbReference>
<dbReference type="PRINTS" id="PR01415">
    <property type="entry name" value="ANKYRIN"/>
</dbReference>
<name>A0A251RKS8_HELAN</name>
<accession>A0A251RKS8</accession>
<evidence type="ECO:0000256" key="2">
    <source>
        <dbReference type="ARBA" id="ARBA00023043"/>
    </source>
</evidence>
<dbReference type="Proteomes" id="UP000215914">
    <property type="component" value="Chromosome 17"/>
</dbReference>
<dbReference type="InParanoid" id="A0A251RKS8"/>
<protein>
    <submittedName>
        <fullName evidence="4">Putative ankyrin repeat-containing domain-containing protein</fullName>
    </submittedName>
</protein>
<dbReference type="PROSITE" id="PS50088">
    <property type="entry name" value="ANK_REPEAT"/>
    <property type="match status" value="2"/>
</dbReference>
<dbReference type="Gene3D" id="1.25.40.20">
    <property type="entry name" value="Ankyrin repeat-containing domain"/>
    <property type="match status" value="2"/>
</dbReference>
<organism evidence="4 5">
    <name type="scientific">Helianthus annuus</name>
    <name type="common">Common sunflower</name>
    <dbReference type="NCBI Taxonomy" id="4232"/>
    <lineage>
        <taxon>Eukaryota</taxon>
        <taxon>Viridiplantae</taxon>
        <taxon>Streptophyta</taxon>
        <taxon>Embryophyta</taxon>
        <taxon>Tracheophyta</taxon>
        <taxon>Spermatophyta</taxon>
        <taxon>Magnoliopsida</taxon>
        <taxon>eudicotyledons</taxon>
        <taxon>Gunneridae</taxon>
        <taxon>Pentapetalae</taxon>
        <taxon>asterids</taxon>
        <taxon>campanulids</taxon>
        <taxon>Asterales</taxon>
        <taxon>Asteraceae</taxon>
        <taxon>Asteroideae</taxon>
        <taxon>Heliantheae alliance</taxon>
        <taxon>Heliantheae</taxon>
        <taxon>Helianthus</taxon>
    </lineage>
</organism>
<dbReference type="SUPFAM" id="SSF48403">
    <property type="entry name" value="Ankyrin repeat"/>
    <property type="match status" value="1"/>
</dbReference>
<dbReference type="InterPro" id="IPR036770">
    <property type="entry name" value="Ankyrin_rpt-contain_sf"/>
</dbReference>
<dbReference type="PANTHER" id="PTHR24171:SF8">
    <property type="entry name" value="BRCA1-ASSOCIATED RING DOMAIN PROTEIN 1"/>
    <property type="match status" value="1"/>
</dbReference>
<dbReference type="AlphaFoldDB" id="A0A251RKS8"/>
<evidence type="ECO:0000256" key="1">
    <source>
        <dbReference type="ARBA" id="ARBA00022737"/>
    </source>
</evidence>
<keyword evidence="5" id="KW-1185">Reference proteome</keyword>
<feature type="repeat" description="ANK" evidence="3">
    <location>
        <begin position="84"/>
        <end position="116"/>
    </location>
</feature>
<evidence type="ECO:0000256" key="3">
    <source>
        <dbReference type="PROSITE-ProRule" id="PRU00023"/>
    </source>
</evidence>
<dbReference type="EMBL" id="CM007906">
    <property type="protein sequence ID" value="OTF85008.1"/>
    <property type="molecule type" value="Genomic_DNA"/>
</dbReference>
<evidence type="ECO:0000313" key="4">
    <source>
        <dbReference type="EMBL" id="OTF85008.1"/>
    </source>
</evidence>
<gene>
    <name evidence="4" type="ORF">HannXRQ_Chr17g0535301</name>
</gene>
<keyword evidence="2 3" id="KW-0040">ANK repeat</keyword>
<dbReference type="STRING" id="4232.A0A251RKS8"/>
<dbReference type="PANTHER" id="PTHR24171">
    <property type="entry name" value="ANKYRIN REPEAT DOMAIN-CONTAINING PROTEIN 39-RELATED"/>
    <property type="match status" value="1"/>
</dbReference>
<proteinExistence type="predicted"/>